<feature type="chain" id="PRO_5041498502" description="Thiol:disulfide interchange protein DsbD" evidence="18">
    <location>
        <begin position="32"/>
        <end position="597"/>
    </location>
</feature>
<keyword evidence="3 18" id="KW-0813">Transport</keyword>
<gene>
    <name evidence="18" type="primary">dsbD</name>
    <name evidence="20" type="ORF">NAF29_02290</name>
</gene>
<dbReference type="HAMAP" id="MF_00399">
    <property type="entry name" value="DbsD"/>
    <property type="match status" value="1"/>
</dbReference>
<keyword evidence="11 18" id="KW-0560">Oxidoreductase</keyword>
<keyword evidence="4 18" id="KW-1003">Cell membrane</keyword>
<evidence type="ECO:0000256" key="12">
    <source>
        <dbReference type="ARBA" id="ARBA00023027"/>
    </source>
</evidence>
<sequence precursor="true">MLKLTRHISFIFSLLAALCSGLFIVSTAATANPFSVFDETPEFLQVDDAFQFEADVISPGKVEIFWTIESGYYLYKDKIKLASPDVDNFTIEFPDAVSHDDEFFGVTDVYYHNLVLPITYQSDIPTQLTITYMGCAEAGLCYPPTSQKISLPATAEAAASTTSNSTPQSQSELAQTLASGGALTTLGLFFLLGLGLAFTPCVFPMYPILSGVISGNQKRSKSQAFALSFSYVQGMALTYTLLGLLVASFGMQLQAAFQHPAVLIGLSVLFGVLALSMFGVFNLQLPRSWQDALQSKSQNIQGGRYGSVFLLGVIAGLVASPCTTAPLSAALLYVGQSGDLAFGGLALYLLSMGMGLPLLIIGTLGARLLPKNGAWMNVVKHIFGFVTLAVPVFLLERIVPETTSMLMWALLLLTTGGYLLFALREAKHPVVATLAYMITAVLLFSAVDMGKSVLVSAPAQFTPAPNAAPSTSAHIDEFGFITVVDKKELEEALAQAKLERKAVLLDFYADWCVACKEFDKYTFPDANVQTRLADMTLIRIDVTASTSQDIELLEFYSILGLPSLLLFDALGEELVDYRIAGFLKPEPFVAHINKAFE</sequence>
<comment type="caution">
    <text evidence="20">The sequence shown here is derived from an EMBL/GenBank/DDBJ whole genome shotgun (WGS) entry which is preliminary data.</text>
</comment>
<keyword evidence="21" id="KW-1185">Reference proteome</keyword>
<evidence type="ECO:0000256" key="13">
    <source>
        <dbReference type="ARBA" id="ARBA00023136"/>
    </source>
</evidence>
<dbReference type="GO" id="GO:0047134">
    <property type="term" value="F:protein-disulfide reductase [NAD(P)H] activity"/>
    <property type="evidence" value="ECO:0007669"/>
    <property type="project" value="UniProtKB-UniRule"/>
</dbReference>
<evidence type="ECO:0000256" key="9">
    <source>
        <dbReference type="ARBA" id="ARBA00022982"/>
    </source>
</evidence>
<dbReference type="InterPro" id="IPR028250">
    <property type="entry name" value="DsbDN"/>
</dbReference>
<dbReference type="InterPro" id="IPR017937">
    <property type="entry name" value="Thioredoxin_CS"/>
</dbReference>
<evidence type="ECO:0000256" key="15">
    <source>
        <dbReference type="ARBA" id="ARBA00023284"/>
    </source>
</evidence>
<dbReference type="InterPro" id="IPR013766">
    <property type="entry name" value="Thioredoxin_domain"/>
</dbReference>
<evidence type="ECO:0000256" key="18">
    <source>
        <dbReference type="HAMAP-Rule" id="MF_00399"/>
    </source>
</evidence>
<dbReference type="Gene3D" id="3.40.30.10">
    <property type="entry name" value="Glutaredoxin"/>
    <property type="match status" value="1"/>
</dbReference>
<dbReference type="PROSITE" id="PS51352">
    <property type="entry name" value="THIOREDOXIN_2"/>
    <property type="match status" value="1"/>
</dbReference>
<feature type="disulfide bond" description="Redox-active" evidence="18">
    <location>
        <begin position="512"/>
        <end position="515"/>
    </location>
</feature>
<dbReference type="GO" id="GO:0009055">
    <property type="term" value="F:electron transfer activity"/>
    <property type="evidence" value="ECO:0007669"/>
    <property type="project" value="UniProtKB-UniRule"/>
</dbReference>
<evidence type="ECO:0000256" key="3">
    <source>
        <dbReference type="ARBA" id="ARBA00022448"/>
    </source>
</evidence>
<evidence type="ECO:0000256" key="1">
    <source>
        <dbReference type="ARBA" id="ARBA00004429"/>
    </source>
</evidence>
<keyword evidence="8 18" id="KW-0201">Cytochrome c-type biogenesis</keyword>
<organism evidence="20 21">
    <name type="scientific">Echinimonas agarilytica</name>
    <dbReference type="NCBI Taxonomy" id="1215918"/>
    <lineage>
        <taxon>Bacteria</taxon>
        <taxon>Pseudomonadati</taxon>
        <taxon>Pseudomonadota</taxon>
        <taxon>Gammaproteobacteria</taxon>
        <taxon>Alteromonadales</taxon>
        <taxon>Echinimonadaceae</taxon>
        <taxon>Echinimonas</taxon>
    </lineage>
</organism>
<dbReference type="EC" id="1.8.1.8" evidence="18"/>
<feature type="transmembrane region" description="Helical" evidence="18">
    <location>
        <begin position="430"/>
        <end position="447"/>
    </location>
</feature>
<evidence type="ECO:0000256" key="16">
    <source>
        <dbReference type="ARBA" id="ARBA00047388"/>
    </source>
</evidence>
<keyword evidence="10 18" id="KW-1133">Transmembrane helix</keyword>
<feature type="transmembrane region" description="Helical" evidence="18">
    <location>
        <begin position="306"/>
        <end position="333"/>
    </location>
</feature>
<dbReference type="InterPro" id="IPR035671">
    <property type="entry name" value="DsbD_gamma"/>
</dbReference>
<keyword evidence="13 18" id="KW-0472">Membrane</keyword>
<dbReference type="GO" id="GO:0045454">
    <property type="term" value="P:cell redox homeostasis"/>
    <property type="evidence" value="ECO:0007669"/>
    <property type="project" value="TreeGrafter"/>
</dbReference>
<evidence type="ECO:0000256" key="7">
    <source>
        <dbReference type="ARBA" id="ARBA00022729"/>
    </source>
</evidence>
<evidence type="ECO:0000256" key="4">
    <source>
        <dbReference type="ARBA" id="ARBA00022475"/>
    </source>
</evidence>
<keyword evidence="6 18" id="KW-0812">Transmembrane</keyword>
<comment type="similarity">
    <text evidence="2 18">Belongs to the thioredoxin family. DsbD subfamily.</text>
</comment>
<keyword evidence="15 18" id="KW-0676">Redox-active center</keyword>
<evidence type="ECO:0000256" key="10">
    <source>
        <dbReference type="ARBA" id="ARBA00022989"/>
    </source>
</evidence>
<dbReference type="PANTHER" id="PTHR32234:SF0">
    <property type="entry name" value="THIOL:DISULFIDE INTERCHANGE PROTEIN DSBD"/>
    <property type="match status" value="1"/>
</dbReference>
<dbReference type="InterPro" id="IPR022910">
    <property type="entry name" value="Thiol_diS_interchange_DbsD"/>
</dbReference>
<comment type="subcellular location">
    <subcellularLocation>
        <location evidence="1 18">Cell inner membrane</location>
        <topology evidence="1 18">Multi-pass membrane protein</topology>
    </subcellularLocation>
</comment>
<evidence type="ECO:0000313" key="20">
    <source>
        <dbReference type="EMBL" id="MCM2678499.1"/>
    </source>
</evidence>
<dbReference type="RefSeq" id="WP_251259863.1">
    <property type="nucleotide sequence ID" value="NZ_JAMQGP010000001.1"/>
</dbReference>
<evidence type="ECO:0000259" key="19">
    <source>
        <dbReference type="PROSITE" id="PS51352"/>
    </source>
</evidence>
<feature type="transmembrane region" description="Helical" evidence="18">
    <location>
        <begin position="224"/>
        <end position="249"/>
    </location>
</feature>
<comment type="catalytic activity">
    <reaction evidence="16 18">
        <text>[protein]-dithiol + NAD(+) = [protein]-disulfide + NADH + H(+)</text>
        <dbReference type="Rhea" id="RHEA:18749"/>
        <dbReference type="Rhea" id="RHEA-COMP:10593"/>
        <dbReference type="Rhea" id="RHEA-COMP:10594"/>
        <dbReference type="ChEBI" id="CHEBI:15378"/>
        <dbReference type="ChEBI" id="CHEBI:29950"/>
        <dbReference type="ChEBI" id="CHEBI:50058"/>
        <dbReference type="ChEBI" id="CHEBI:57540"/>
        <dbReference type="ChEBI" id="CHEBI:57945"/>
        <dbReference type="EC" id="1.8.1.8"/>
    </reaction>
</comment>
<reference evidence="20 21" key="1">
    <citation type="journal article" date="2013" name="Antonie Van Leeuwenhoek">
        <title>Echinimonas agarilytica gen. nov., sp. nov., a new gammaproteobacterium isolated from the sea urchin Strongylocentrotus intermedius.</title>
        <authorList>
            <person name="Nedashkovskaya O.I."/>
            <person name="Stenkova A.M."/>
            <person name="Zhukova N.V."/>
            <person name="Van Trappen S."/>
            <person name="Lee J.S."/>
            <person name="Kim S.B."/>
        </authorList>
    </citation>
    <scope>NUCLEOTIDE SEQUENCE [LARGE SCALE GENOMIC DNA]</scope>
    <source>
        <strain evidence="20 21">KMM 6351</strain>
    </source>
</reference>
<feature type="transmembrane region" description="Helical" evidence="18">
    <location>
        <begin position="177"/>
        <end position="203"/>
    </location>
</feature>
<dbReference type="Pfam" id="PF02683">
    <property type="entry name" value="DsbD_TM"/>
    <property type="match status" value="1"/>
</dbReference>
<dbReference type="InterPro" id="IPR003834">
    <property type="entry name" value="Cyt_c_assmbl_TM_dom"/>
</dbReference>
<feature type="domain" description="Thioredoxin" evidence="19">
    <location>
        <begin position="462"/>
        <end position="597"/>
    </location>
</feature>
<dbReference type="PROSITE" id="PS00194">
    <property type="entry name" value="THIOREDOXIN_1"/>
    <property type="match status" value="1"/>
</dbReference>
<dbReference type="InterPro" id="IPR036929">
    <property type="entry name" value="DsbDN_sf"/>
</dbReference>
<evidence type="ECO:0000256" key="5">
    <source>
        <dbReference type="ARBA" id="ARBA00022519"/>
    </source>
</evidence>
<dbReference type="Pfam" id="PF13899">
    <property type="entry name" value="Thioredoxin_7"/>
    <property type="match status" value="1"/>
</dbReference>
<accession>A0AA41W450</accession>
<keyword evidence="5 18" id="KW-0997">Cell inner membrane</keyword>
<protein>
    <recommendedName>
        <fullName evidence="18">Thiol:disulfide interchange protein DsbD</fullName>
        <ecNumber evidence="18">1.8.1.8</ecNumber>
    </recommendedName>
    <alternativeName>
        <fullName evidence="18">Protein-disulfide reductase</fullName>
        <shortName evidence="18">Disulfide reductase</shortName>
    </alternativeName>
</protein>
<dbReference type="InterPro" id="IPR036249">
    <property type="entry name" value="Thioredoxin-like_sf"/>
</dbReference>
<comment type="function">
    <text evidence="18">Required to facilitate the formation of correct disulfide bonds in some periplasmic proteins and for the assembly of the periplasmic c-type cytochromes. Acts by transferring electrons from cytoplasmic thioredoxin to the periplasm. This transfer involves a cascade of disulfide bond formation and reduction steps.</text>
</comment>
<proteinExistence type="inferred from homology"/>
<name>A0AA41W450_9GAMM</name>
<keyword evidence="9 18" id="KW-0249">Electron transport</keyword>
<evidence type="ECO:0000256" key="11">
    <source>
        <dbReference type="ARBA" id="ARBA00023002"/>
    </source>
</evidence>
<comment type="catalytic activity">
    <reaction evidence="17 18">
        <text>[protein]-dithiol + NADP(+) = [protein]-disulfide + NADPH + H(+)</text>
        <dbReference type="Rhea" id="RHEA:18753"/>
        <dbReference type="Rhea" id="RHEA-COMP:10593"/>
        <dbReference type="Rhea" id="RHEA-COMP:10594"/>
        <dbReference type="ChEBI" id="CHEBI:15378"/>
        <dbReference type="ChEBI" id="CHEBI:29950"/>
        <dbReference type="ChEBI" id="CHEBI:50058"/>
        <dbReference type="ChEBI" id="CHEBI:57783"/>
        <dbReference type="ChEBI" id="CHEBI:58349"/>
        <dbReference type="EC" id="1.8.1.8"/>
    </reaction>
</comment>
<evidence type="ECO:0000256" key="6">
    <source>
        <dbReference type="ARBA" id="ARBA00022692"/>
    </source>
</evidence>
<evidence type="ECO:0000256" key="8">
    <source>
        <dbReference type="ARBA" id="ARBA00022748"/>
    </source>
</evidence>
<evidence type="ECO:0000256" key="2">
    <source>
        <dbReference type="ARBA" id="ARBA00007241"/>
    </source>
</evidence>
<dbReference type="GO" id="GO:0005886">
    <property type="term" value="C:plasma membrane"/>
    <property type="evidence" value="ECO:0007669"/>
    <property type="project" value="UniProtKB-SubCell"/>
</dbReference>
<keyword evidence="12 18" id="KW-0520">NAD</keyword>
<dbReference type="EMBL" id="JAMQGP010000001">
    <property type="protein sequence ID" value="MCM2678499.1"/>
    <property type="molecule type" value="Genomic_DNA"/>
</dbReference>
<dbReference type="SUPFAM" id="SSF74863">
    <property type="entry name" value="Thiol:disulfide interchange protein DsbD, N-terminal domain (DsbD-alpha)"/>
    <property type="match status" value="1"/>
</dbReference>
<dbReference type="PANTHER" id="PTHR32234">
    <property type="entry name" value="THIOL:DISULFIDE INTERCHANGE PROTEIN DSBD"/>
    <property type="match status" value="1"/>
</dbReference>
<dbReference type="AlphaFoldDB" id="A0AA41W450"/>
<feature type="transmembrane region" description="Helical" evidence="18">
    <location>
        <begin position="405"/>
        <end position="423"/>
    </location>
</feature>
<keyword evidence="7 18" id="KW-0732">Signal</keyword>
<evidence type="ECO:0000313" key="21">
    <source>
        <dbReference type="Proteomes" id="UP001165393"/>
    </source>
</evidence>
<keyword evidence="14 18" id="KW-1015">Disulfide bond</keyword>
<dbReference type="CDD" id="cd02953">
    <property type="entry name" value="DsbDgamma"/>
    <property type="match status" value="1"/>
</dbReference>
<dbReference type="Pfam" id="PF11412">
    <property type="entry name" value="DsbD_N"/>
    <property type="match status" value="1"/>
</dbReference>
<evidence type="ECO:0000256" key="14">
    <source>
        <dbReference type="ARBA" id="ARBA00023157"/>
    </source>
</evidence>
<feature type="transmembrane region" description="Helical" evidence="18">
    <location>
        <begin position="261"/>
        <end position="285"/>
    </location>
</feature>
<feature type="disulfide bond" description="Redox-active" evidence="18">
    <location>
        <begin position="135"/>
        <end position="141"/>
    </location>
</feature>
<dbReference type="Gene3D" id="2.60.40.1250">
    <property type="entry name" value="Thiol:disulfide interchange protein DsbD, N-terminal domain"/>
    <property type="match status" value="1"/>
</dbReference>
<dbReference type="NCBIfam" id="NF001419">
    <property type="entry name" value="PRK00293.1"/>
    <property type="match status" value="1"/>
</dbReference>
<feature type="transmembrane region" description="Helical" evidence="18">
    <location>
        <begin position="345"/>
        <end position="366"/>
    </location>
</feature>
<dbReference type="GO" id="GO:0017004">
    <property type="term" value="P:cytochrome complex assembly"/>
    <property type="evidence" value="ECO:0007669"/>
    <property type="project" value="UniProtKB-UniRule"/>
</dbReference>
<comment type="caution">
    <text evidence="18">Lacks conserved residue(s) required for the propagation of feature annotation.</text>
</comment>
<dbReference type="SUPFAM" id="SSF52833">
    <property type="entry name" value="Thioredoxin-like"/>
    <property type="match status" value="1"/>
</dbReference>
<feature type="transmembrane region" description="Helical" evidence="18">
    <location>
        <begin position="378"/>
        <end position="399"/>
    </location>
</feature>
<feature type="signal peptide" evidence="18">
    <location>
        <begin position="1"/>
        <end position="31"/>
    </location>
</feature>
<evidence type="ECO:0000256" key="17">
    <source>
        <dbReference type="ARBA" id="ARBA00047804"/>
    </source>
</evidence>
<dbReference type="Proteomes" id="UP001165393">
    <property type="component" value="Unassembled WGS sequence"/>
</dbReference>